<name>A0A1C3NTV7_9ACTN</name>
<keyword evidence="2" id="KW-1185">Reference proteome</keyword>
<protein>
    <submittedName>
        <fullName evidence="1">Uncharacterized protein</fullName>
    </submittedName>
</protein>
<reference evidence="2" key="1">
    <citation type="submission" date="2016-02" db="EMBL/GenBank/DDBJ databases">
        <authorList>
            <person name="Wibberg D."/>
        </authorList>
    </citation>
    <scope>NUCLEOTIDE SEQUENCE [LARGE SCALE GENOMIC DNA]</scope>
</reference>
<sequence>MMVNGQALRMCPARYRFRQPGDRSPVTEDDVREAVDEAVKRKKNSAGNAV</sequence>
<dbReference type="AlphaFoldDB" id="A0A1C3NTV7"/>
<evidence type="ECO:0000313" key="2">
    <source>
        <dbReference type="Proteomes" id="UP000199013"/>
    </source>
</evidence>
<gene>
    <name evidence="1" type="ORF">FDG2_0564</name>
</gene>
<evidence type="ECO:0000313" key="1">
    <source>
        <dbReference type="EMBL" id="SBW18189.1"/>
    </source>
</evidence>
<accession>A0A1C3NTV7</accession>
<organism evidence="1 2">
    <name type="scientific">Candidatus Protofrankia californiensis</name>
    <dbReference type="NCBI Taxonomy" id="1839754"/>
    <lineage>
        <taxon>Bacteria</taxon>
        <taxon>Bacillati</taxon>
        <taxon>Actinomycetota</taxon>
        <taxon>Actinomycetes</taxon>
        <taxon>Frankiales</taxon>
        <taxon>Frankiaceae</taxon>
        <taxon>Protofrankia</taxon>
    </lineage>
</organism>
<dbReference type="Proteomes" id="UP000199013">
    <property type="component" value="Unassembled WGS sequence"/>
</dbReference>
<dbReference type="EMBL" id="FLUV01000218">
    <property type="protein sequence ID" value="SBW18189.1"/>
    <property type="molecule type" value="Genomic_DNA"/>
</dbReference>
<proteinExistence type="predicted"/>